<dbReference type="Proteomes" id="UP000214746">
    <property type="component" value="Unassembled WGS sequence"/>
</dbReference>
<protein>
    <submittedName>
        <fullName evidence="9">Sugar ABC transporter permease</fullName>
    </submittedName>
</protein>
<evidence type="ECO:0000256" key="2">
    <source>
        <dbReference type="ARBA" id="ARBA00022448"/>
    </source>
</evidence>
<keyword evidence="10" id="KW-1185">Reference proteome</keyword>
<accession>A0A2W1NQ97</accession>
<dbReference type="GO" id="GO:0055085">
    <property type="term" value="P:transmembrane transport"/>
    <property type="evidence" value="ECO:0007669"/>
    <property type="project" value="InterPro"/>
</dbReference>
<dbReference type="OrthoDB" id="9785836at2"/>
<dbReference type="CDD" id="cd06261">
    <property type="entry name" value="TM_PBP2"/>
    <property type="match status" value="1"/>
</dbReference>
<dbReference type="InterPro" id="IPR035906">
    <property type="entry name" value="MetI-like_sf"/>
</dbReference>
<evidence type="ECO:0000313" key="10">
    <source>
        <dbReference type="Proteomes" id="UP000214746"/>
    </source>
</evidence>
<evidence type="ECO:0000256" key="5">
    <source>
        <dbReference type="ARBA" id="ARBA00022989"/>
    </source>
</evidence>
<feature type="domain" description="ABC transmembrane type-1" evidence="8">
    <location>
        <begin position="92"/>
        <end position="307"/>
    </location>
</feature>
<dbReference type="InterPro" id="IPR050809">
    <property type="entry name" value="UgpAE/MalFG_permease"/>
</dbReference>
<keyword evidence="6 7" id="KW-0472">Membrane</keyword>
<reference evidence="9" key="1">
    <citation type="submission" date="2018-06" db="EMBL/GenBank/DDBJ databases">
        <title>Paenibacillus xerothermodurans sp. nov. an extremely dry heat resistant spore forming bacterium isolated from the soil of Cape Canaveral, Florida.</title>
        <authorList>
            <person name="Seuylemezian A."/>
            <person name="Kaur N."/>
            <person name="Patil P."/>
            <person name="Patil P."/>
            <person name="Mayilraj S."/>
            <person name="Vaishampayan P."/>
        </authorList>
    </citation>
    <scope>NUCLEOTIDE SEQUENCE [LARGE SCALE GENOMIC DNA]</scope>
    <source>
        <strain evidence="9">ATCC 27380</strain>
    </source>
</reference>
<keyword evidence="5 7" id="KW-1133">Transmembrane helix</keyword>
<dbReference type="EMBL" id="NHRJ02000002">
    <property type="protein sequence ID" value="PZE21655.1"/>
    <property type="molecule type" value="Genomic_DNA"/>
</dbReference>
<keyword evidence="2 7" id="KW-0813">Transport</keyword>
<dbReference type="PANTHER" id="PTHR43227:SF11">
    <property type="entry name" value="BLL4140 PROTEIN"/>
    <property type="match status" value="1"/>
</dbReference>
<feature type="transmembrane region" description="Helical" evidence="7">
    <location>
        <begin position="286"/>
        <end position="311"/>
    </location>
</feature>
<dbReference type="GO" id="GO:0005886">
    <property type="term" value="C:plasma membrane"/>
    <property type="evidence" value="ECO:0007669"/>
    <property type="project" value="UniProtKB-SubCell"/>
</dbReference>
<evidence type="ECO:0000256" key="7">
    <source>
        <dbReference type="RuleBase" id="RU363032"/>
    </source>
</evidence>
<name>A0A2W1NQ97_PAEXE</name>
<evidence type="ECO:0000256" key="6">
    <source>
        <dbReference type="ARBA" id="ARBA00023136"/>
    </source>
</evidence>
<gene>
    <name evidence="9" type="ORF">CBW46_004325</name>
</gene>
<dbReference type="InterPro" id="IPR000515">
    <property type="entry name" value="MetI-like"/>
</dbReference>
<dbReference type="Pfam" id="PF00528">
    <property type="entry name" value="BPD_transp_1"/>
    <property type="match status" value="1"/>
</dbReference>
<feature type="transmembrane region" description="Helical" evidence="7">
    <location>
        <begin position="31"/>
        <end position="47"/>
    </location>
</feature>
<dbReference type="PROSITE" id="PS50928">
    <property type="entry name" value="ABC_TM1"/>
    <property type="match status" value="1"/>
</dbReference>
<dbReference type="SUPFAM" id="SSF161098">
    <property type="entry name" value="MetI-like"/>
    <property type="match status" value="1"/>
</dbReference>
<feature type="transmembrane region" description="Helical" evidence="7">
    <location>
        <begin position="179"/>
        <end position="203"/>
    </location>
</feature>
<keyword evidence="3" id="KW-1003">Cell membrane</keyword>
<keyword evidence="4 7" id="KW-0812">Transmembrane</keyword>
<evidence type="ECO:0000259" key="8">
    <source>
        <dbReference type="PROSITE" id="PS50928"/>
    </source>
</evidence>
<evidence type="ECO:0000256" key="4">
    <source>
        <dbReference type="ARBA" id="ARBA00022692"/>
    </source>
</evidence>
<evidence type="ECO:0000256" key="3">
    <source>
        <dbReference type="ARBA" id="ARBA00022475"/>
    </source>
</evidence>
<feature type="transmembrane region" description="Helical" evidence="7">
    <location>
        <begin position="96"/>
        <end position="118"/>
    </location>
</feature>
<comment type="subcellular location">
    <subcellularLocation>
        <location evidence="1 7">Cell membrane</location>
        <topology evidence="1 7">Multi-pass membrane protein</topology>
    </subcellularLocation>
</comment>
<organism evidence="9 10">
    <name type="scientific">Paenibacillus xerothermodurans</name>
    <dbReference type="NCBI Taxonomy" id="1977292"/>
    <lineage>
        <taxon>Bacteria</taxon>
        <taxon>Bacillati</taxon>
        <taxon>Bacillota</taxon>
        <taxon>Bacilli</taxon>
        <taxon>Bacillales</taxon>
        <taxon>Paenibacillaceae</taxon>
        <taxon>Paenibacillus</taxon>
    </lineage>
</organism>
<comment type="caution">
    <text evidence="9">The sequence shown here is derived from an EMBL/GenBank/DDBJ whole genome shotgun (WGS) entry which is preliminary data.</text>
</comment>
<dbReference type="Gene3D" id="1.10.3720.10">
    <property type="entry name" value="MetI-like"/>
    <property type="match status" value="1"/>
</dbReference>
<feature type="transmembrane region" description="Helical" evidence="7">
    <location>
        <begin position="138"/>
        <end position="158"/>
    </location>
</feature>
<evidence type="ECO:0000313" key="9">
    <source>
        <dbReference type="EMBL" id="PZE21655.1"/>
    </source>
</evidence>
<sequence length="320" mass="36262">MTTSSVDPAAPTITAARPARPKNHQYYRRHWQLYALLGLPMLYFLLFKYGPMYGVLIAFKDFNFFQGIWASKWIGLDTFEEIFKRRDFYIALRNTFMLNFLDLIVSFPAPIVLAIMLHELKVSWFKKVSQAVLYLPHFISWVIIGGIVYQVFATNTGIANLLLMKMGLPAIPFLSDKNYWLLTYLGTGVWQSAGWGTIIYLAALTGINKELYEAAEVDGAGRFTKIRYITVPGLKPTIITLLIMNLGHMIQIGFERPYVIGNVTVREYSEVLSTFVYKIGLQSGEYSLATAVGFFQAVVGLVFILSANWIAKKTTEQSIL</sequence>
<comment type="similarity">
    <text evidence="7">Belongs to the binding-protein-dependent transport system permease family.</text>
</comment>
<evidence type="ECO:0000256" key="1">
    <source>
        <dbReference type="ARBA" id="ARBA00004651"/>
    </source>
</evidence>
<proteinExistence type="inferred from homology"/>
<dbReference type="AlphaFoldDB" id="A0A2W1NQ97"/>
<dbReference type="PANTHER" id="PTHR43227">
    <property type="entry name" value="BLL4140 PROTEIN"/>
    <property type="match status" value="1"/>
</dbReference>